<sequence length="109" mass="12067">MATKPNIDDTAHQVEAIGTWDHGVEGIDTVNSTDNDAHKIDSLKDFIKCATSAIGKGINKLKETELNCNDVLHDRKLREAYREHTEEVVAGEKMAVKPTVHEHSFDAPC</sequence>
<proteinExistence type="predicted"/>
<dbReference type="EMBL" id="JALLPJ020001051">
    <property type="protein sequence ID" value="KAL3777334.1"/>
    <property type="molecule type" value="Genomic_DNA"/>
</dbReference>
<keyword evidence="2" id="KW-1185">Reference proteome</keyword>
<gene>
    <name evidence="1" type="ORF">ACHAWO_001241</name>
</gene>
<name>A0ABD3NNK7_9STRA</name>
<dbReference type="Proteomes" id="UP001530400">
    <property type="component" value="Unassembled WGS sequence"/>
</dbReference>
<protein>
    <submittedName>
        <fullName evidence="1">Uncharacterized protein</fullName>
    </submittedName>
</protein>
<comment type="caution">
    <text evidence="1">The sequence shown here is derived from an EMBL/GenBank/DDBJ whole genome shotgun (WGS) entry which is preliminary data.</text>
</comment>
<evidence type="ECO:0000313" key="1">
    <source>
        <dbReference type="EMBL" id="KAL3777334.1"/>
    </source>
</evidence>
<organism evidence="1 2">
    <name type="scientific">Cyclotella atomus</name>
    <dbReference type="NCBI Taxonomy" id="382360"/>
    <lineage>
        <taxon>Eukaryota</taxon>
        <taxon>Sar</taxon>
        <taxon>Stramenopiles</taxon>
        <taxon>Ochrophyta</taxon>
        <taxon>Bacillariophyta</taxon>
        <taxon>Coscinodiscophyceae</taxon>
        <taxon>Thalassiosirophycidae</taxon>
        <taxon>Stephanodiscales</taxon>
        <taxon>Stephanodiscaceae</taxon>
        <taxon>Cyclotella</taxon>
    </lineage>
</organism>
<dbReference type="AlphaFoldDB" id="A0ABD3NNK7"/>
<evidence type="ECO:0000313" key="2">
    <source>
        <dbReference type="Proteomes" id="UP001530400"/>
    </source>
</evidence>
<accession>A0ABD3NNK7</accession>
<reference evidence="1 2" key="1">
    <citation type="submission" date="2024-10" db="EMBL/GenBank/DDBJ databases">
        <title>Updated reference genomes for cyclostephanoid diatoms.</title>
        <authorList>
            <person name="Roberts W.R."/>
            <person name="Alverson A.J."/>
        </authorList>
    </citation>
    <scope>NUCLEOTIDE SEQUENCE [LARGE SCALE GENOMIC DNA]</scope>
    <source>
        <strain evidence="1 2">AJA010-31</strain>
    </source>
</reference>